<name>A0AAJ0M6E9_9PEZI</name>
<protein>
    <submittedName>
        <fullName evidence="2">Uncharacterized protein</fullName>
    </submittedName>
</protein>
<dbReference type="GeneID" id="87887268"/>
<feature type="region of interest" description="Disordered" evidence="1">
    <location>
        <begin position="1"/>
        <end position="103"/>
    </location>
</feature>
<feature type="compositionally biased region" description="Low complexity" evidence="1">
    <location>
        <begin position="845"/>
        <end position="855"/>
    </location>
</feature>
<dbReference type="Proteomes" id="UP001273166">
    <property type="component" value="Unassembled WGS sequence"/>
</dbReference>
<evidence type="ECO:0000256" key="1">
    <source>
        <dbReference type="SAM" id="MobiDB-lite"/>
    </source>
</evidence>
<feature type="compositionally biased region" description="Low complexity" evidence="1">
    <location>
        <begin position="205"/>
        <end position="216"/>
    </location>
</feature>
<feature type="compositionally biased region" description="Basic and acidic residues" evidence="1">
    <location>
        <begin position="548"/>
        <end position="563"/>
    </location>
</feature>
<reference evidence="2" key="2">
    <citation type="submission" date="2023-06" db="EMBL/GenBank/DDBJ databases">
        <authorList>
            <consortium name="Lawrence Berkeley National Laboratory"/>
            <person name="Mondo S.J."/>
            <person name="Hensen N."/>
            <person name="Bonometti L."/>
            <person name="Westerberg I."/>
            <person name="Brannstrom I.O."/>
            <person name="Guillou S."/>
            <person name="Cros-Aarteil S."/>
            <person name="Calhoun S."/>
            <person name="Haridas S."/>
            <person name="Kuo A."/>
            <person name="Pangilinan J."/>
            <person name="Riley R."/>
            <person name="Labutti K."/>
            <person name="Andreopoulos B."/>
            <person name="Lipzen A."/>
            <person name="Chen C."/>
            <person name="Yanf M."/>
            <person name="Daum C."/>
            <person name="Ng V."/>
            <person name="Clum A."/>
            <person name="Steindorff A."/>
            <person name="Ohm R."/>
            <person name="Martin F."/>
            <person name="Silar P."/>
            <person name="Natvig D."/>
            <person name="Lalanne C."/>
            <person name="Gautier V."/>
            <person name="Ament-Velasquez S.L."/>
            <person name="Kruys A."/>
            <person name="Hutchinson M.I."/>
            <person name="Powell A.J."/>
            <person name="Barry K."/>
            <person name="Miller A.N."/>
            <person name="Grigoriev I.V."/>
            <person name="Debuchy R."/>
            <person name="Gladieux P."/>
            <person name="Thoren M.H."/>
            <person name="Johannesson H."/>
        </authorList>
    </citation>
    <scope>NUCLEOTIDE SEQUENCE</scope>
    <source>
        <strain evidence="2">CBS 333.67</strain>
    </source>
</reference>
<feature type="compositionally biased region" description="Polar residues" evidence="1">
    <location>
        <begin position="234"/>
        <end position="243"/>
    </location>
</feature>
<feature type="compositionally biased region" description="Basic and acidic residues" evidence="1">
    <location>
        <begin position="582"/>
        <end position="591"/>
    </location>
</feature>
<feature type="compositionally biased region" description="Polar residues" evidence="1">
    <location>
        <begin position="396"/>
        <end position="414"/>
    </location>
</feature>
<feature type="region of interest" description="Disordered" evidence="1">
    <location>
        <begin position="799"/>
        <end position="930"/>
    </location>
</feature>
<feature type="compositionally biased region" description="Polar residues" evidence="1">
    <location>
        <begin position="535"/>
        <end position="546"/>
    </location>
</feature>
<feature type="region of interest" description="Disordered" evidence="1">
    <location>
        <begin position="487"/>
        <end position="599"/>
    </location>
</feature>
<reference evidence="2" key="1">
    <citation type="journal article" date="2023" name="Mol. Phylogenet. Evol.">
        <title>Genome-scale phylogeny and comparative genomics of the fungal order Sordariales.</title>
        <authorList>
            <person name="Hensen N."/>
            <person name="Bonometti L."/>
            <person name="Westerberg I."/>
            <person name="Brannstrom I.O."/>
            <person name="Guillou S."/>
            <person name="Cros-Aarteil S."/>
            <person name="Calhoun S."/>
            <person name="Haridas S."/>
            <person name="Kuo A."/>
            <person name="Mondo S."/>
            <person name="Pangilinan J."/>
            <person name="Riley R."/>
            <person name="LaButti K."/>
            <person name="Andreopoulos B."/>
            <person name="Lipzen A."/>
            <person name="Chen C."/>
            <person name="Yan M."/>
            <person name="Daum C."/>
            <person name="Ng V."/>
            <person name="Clum A."/>
            <person name="Steindorff A."/>
            <person name="Ohm R.A."/>
            <person name="Martin F."/>
            <person name="Silar P."/>
            <person name="Natvig D.O."/>
            <person name="Lalanne C."/>
            <person name="Gautier V."/>
            <person name="Ament-Velasquez S.L."/>
            <person name="Kruys A."/>
            <person name="Hutchinson M.I."/>
            <person name="Powell A.J."/>
            <person name="Barry K."/>
            <person name="Miller A.N."/>
            <person name="Grigoriev I.V."/>
            <person name="Debuchy R."/>
            <person name="Gladieux P."/>
            <person name="Hiltunen Thoren M."/>
            <person name="Johannesson H."/>
        </authorList>
    </citation>
    <scope>NUCLEOTIDE SEQUENCE</scope>
    <source>
        <strain evidence="2">CBS 333.67</strain>
    </source>
</reference>
<feature type="compositionally biased region" description="Basic and acidic residues" evidence="1">
    <location>
        <begin position="691"/>
        <end position="700"/>
    </location>
</feature>
<comment type="caution">
    <text evidence="2">The sequence shown here is derived from an EMBL/GenBank/DDBJ whole genome shotgun (WGS) entry which is preliminary data.</text>
</comment>
<feature type="compositionally biased region" description="Polar residues" evidence="1">
    <location>
        <begin position="564"/>
        <end position="576"/>
    </location>
</feature>
<feature type="compositionally biased region" description="Low complexity" evidence="1">
    <location>
        <begin position="658"/>
        <end position="677"/>
    </location>
</feature>
<keyword evidence="3" id="KW-1185">Reference proteome</keyword>
<proteinExistence type="predicted"/>
<feature type="region of interest" description="Disordered" evidence="1">
    <location>
        <begin position="341"/>
        <end position="418"/>
    </location>
</feature>
<feature type="compositionally biased region" description="Polar residues" evidence="1">
    <location>
        <begin position="269"/>
        <end position="292"/>
    </location>
</feature>
<evidence type="ECO:0000313" key="3">
    <source>
        <dbReference type="Proteomes" id="UP001273166"/>
    </source>
</evidence>
<feature type="compositionally biased region" description="Polar residues" evidence="1">
    <location>
        <begin position="65"/>
        <end position="80"/>
    </location>
</feature>
<feature type="region of interest" description="Disordered" evidence="1">
    <location>
        <begin position="651"/>
        <end position="719"/>
    </location>
</feature>
<feature type="region of interest" description="Disordered" evidence="1">
    <location>
        <begin position="118"/>
        <end position="243"/>
    </location>
</feature>
<feature type="compositionally biased region" description="Low complexity" evidence="1">
    <location>
        <begin position="917"/>
        <end position="930"/>
    </location>
</feature>
<sequence length="997" mass="109372">MSLFPPSAQLSPGRQQTERSVASQDEPRGEDFRRRRSVRFMGPCSVPPRGRRACTDLDSRYSDADSANTTVGGETSSCESHNMALNAPPRPQRAPPPAPLPSMATSYLHALTAQDEYYTPEDDIASAPSSYRRLHRSRSMVSDQFAIRRSHEGPGLSATNKPTKHRLPGVSSSRRFFRSEPNDSKSPNSVPTLRAPKSMSFLGNRKWQSKSSSSREGSTRESRQSGLVDLPEDGSSSMAAQSTTRLRYKPSALFSLRGRRADVKMPKSLRSSGSTEDFGASSTVSETHSEGQGTLRVKARKASRTLKIKLKNLFTHAKPEEETSSIPCQHIEAQRSHATFVPTSDGEDETSTGQRCGIIRNPPVKVPSLRVVSPRLAHSNKASSESLRSERERNVSDGSSLTTWVHSGPSTLTSQEQQQWREWERHRLSVIKENGAHIPSSSLRRQAIGSDLFRVPDNAPGTAVALGPIVDSQRIYSALVKRMQTMNARTEQVEEEGHSGTLASGAVAPVHERSGSSSSSTPETIKRAIPERGYSTASDNITTPTRASRREGFSRGHGTRDEQQTASVDVTPTISGGYQGRPSEDLEHDRLSTSGLGDVASQRQEFRNDLTEDHNDIFFQASTRADQPSRLADSPASYLFRTASPYRRALRKSMQEEQNAWAQQSSASDQVSDAGSQAHHESGLNQPLRETSSDSAKDLDCTESVYSSDGDEHGSVQYARVNRRSRTFAETPANYGRGGWRETSTASSVDWKTWLSANIDKFEPSGSFARPTAVKPALPPVVRGSRSSQFSSLRRHVRENAQTHSNDDCNNYATDVDDDDVFETPTRKPDFGTGPLSQVEPNVVRPRPSSPSWWSSHKRTTIFDTNANSNAPSLTKLTNENESPNRSSPPPPIPPRSKLRPAPLRISRQTPPGSGNGVMSPSGSASVMSSPGLTEAVLRQFGPVSTNTGGYGITEKGGYDRRERVENRRLGIAEVLEQEENETTRWRDKGDESAAFI</sequence>
<gene>
    <name evidence="2" type="ORF">B0T15DRAFT_519549</name>
</gene>
<feature type="compositionally biased region" description="Polar residues" evidence="1">
    <location>
        <begin position="862"/>
        <end position="882"/>
    </location>
</feature>
<feature type="compositionally biased region" description="Pro residues" evidence="1">
    <location>
        <begin position="88"/>
        <end position="100"/>
    </location>
</feature>
<dbReference type="RefSeq" id="XP_062726596.1">
    <property type="nucleotide sequence ID" value="XM_062868439.1"/>
</dbReference>
<accession>A0AAJ0M6E9</accession>
<dbReference type="EMBL" id="JAUDZG010000001">
    <property type="protein sequence ID" value="KAK3310816.1"/>
    <property type="molecule type" value="Genomic_DNA"/>
</dbReference>
<evidence type="ECO:0000313" key="2">
    <source>
        <dbReference type="EMBL" id="KAK3310816.1"/>
    </source>
</evidence>
<organism evidence="2 3">
    <name type="scientific">Chaetomium strumarium</name>
    <dbReference type="NCBI Taxonomy" id="1170767"/>
    <lineage>
        <taxon>Eukaryota</taxon>
        <taxon>Fungi</taxon>
        <taxon>Dikarya</taxon>
        <taxon>Ascomycota</taxon>
        <taxon>Pezizomycotina</taxon>
        <taxon>Sordariomycetes</taxon>
        <taxon>Sordariomycetidae</taxon>
        <taxon>Sordariales</taxon>
        <taxon>Chaetomiaceae</taxon>
        <taxon>Chaetomium</taxon>
    </lineage>
</organism>
<feature type="region of interest" description="Disordered" evidence="1">
    <location>
        <begin position="265"/>
        <end position="298"/>
    </location>
</feature>
<feature type="compositionally biased region" description="Polar residues" evidence="1">
    <location>
        <begin position="8"/>
        <end position="23"/>
    </location>
</feature>
<dbReference type="AlphaFoldDB" id="A0AAJ0M6E9"/>
<feature type="compositionally biased region" description="Basic and acidic residues" evidence="1">
    <location>
        <begin position="53"/>
        <end position="63"/>
    </location>
</feature>